<dbReference type="FunFam" id="3.40.30.10:FF:000208">
    <property type="entry name" value="glutathione S-transferase 1"/>
    <property type="match status" value="1"/>
</dbReference>
<dbReference type="PROSITE" id="PS50404">
    <property type="entry name" value="GST_NTER"/>
    <property type="match status" value="1"/>
</dbReference>
<dbReference type="Pfam" id="PF02798">
    <property type="entry name" value="GST_N"/>
    <property type="match status" value="1"/>
</dbReference>
<protein>
    <recommendedName>
        <fullName evidence="1">GST N-terminal domain-containing protein</fullName>
    </recommendedName>
</protein>
<accession>A0A9Q0RMQ4</accession>
<dbReference type="GO" id="GO:0006749">
    <property type="term" value="P:glutathione metabolic process"/>
    <property type="evidence" value="ECO:0007669"/>
    <property type="project" value="TreeGrafter"/>
</dbReference>
<comment type="caution">
    <text evidence="2">The sequence shown here is derived from an EMBL/GenBank/DDBJ whole genome shotgun (WGS) entry which is preliminary data.</text>
</comment>
<name>A0A9Q0RMQ4_BLOTA</name>
<dbReference type="InterPro" id="IPR004045">
    <property type="entry name" value="Glutathione_S-Trfase_N"/>
</dbReference>
<evidence type="ECO:0000313" key="2">
    <source>
        <dbReference type="EMBL" id="KAJ6219730.1"/>
    </source>
</evidence>
<dbReference type="PANTHER" id="PTHR43969:SF9">
    <property type="entry name" value="GLUTATHIONE S TRANSFERASE D10, ISOFORM A-RELATED"/>
    <property type="match status" value="1"/>
</dbReference>
<dbReference type="InterPro" id="IPR040079">
    <property type="entry name" value="Glutathione_S-Trfase"/>
</dbReference>
<dbReference type="Gene3D" id="3.40.30.10">
    <property type="entry name" value="Glutaredoxin"/>
    <property type="match status" value="1"/>
</dbReference>
<keyword evidence="3" id="KW-1185">Reference proteome</keyword>
<gene>
    <name evidence="2" type="ORF">RDWZM_005542</name>
</gene>
<sequence>MAIELYYHILSPLARSVASLAKHLGLEVNIKELNMMAGEHKNPEFLKLNPAHAIPVIVDNGFVLTESRAILQYLANKYASDKSIYPEEAQARAIVDKVLFFDGCEVWPAFKTAWVN</sequence>
<dbReference type="Proteomes" id="UP001142055">
    <property type="component" value="Chromosome 2"/>
</dbReference>
<dbReference type="CDD" id="cd03045">
    <property type="entry name" value="GST_N_Delta_Epsilon"/>
    <property type="match status" value="1"/>
</dbReference>
<proteinExistence type="predicted"/>
<dbReference type="PANTHER" id="PTHR43969">
    <property type="entry name" value="GLUTATHIONE S TRANSFERASE D10, ISOFORM A-RELATED"/>
    <property type="match status" value="1"/>
</dbReference>
<evidence type="ECO:0000259" key="1">
    <source>
        <dbReference type="PROSITE" id="PS50404"/>
    </source>
</evidence>
<evidence type="ECO:0000313" key="3">
    <source>
        <dbReference type="Proteomes" id="UP001142055"/>
    </source>
</evidence>
<reference evidence="2" key="1">
    <citation type="submission" date="2022-12" db="EMBL/GenBank/DDBJ databases">
        <title>Genome assemblies of Blomia tropicalis.</title>
        <authorList>
            <person name="Cui Y."/>
        </authorList>
    </citation>
    <scope>NUCLEOTIDE SEQUENCE</scope>
    <source>
        <tissue evidence="2">Adult mites</tissue>
    </source>
</reference>
<feature type="domain" description="GST N-terminal" evidence="1">
    <location>
        <begin position="1"/>
        <end position="82"/>
    </location>
</feature>
<dbReference type="SFLD" id="SFLDG00358">
    <property type="entry name" value="Main_(cytGST)"/>
    <property type="match status" value="1"/>
</dbReference>
<dbReference type="SUPFAM" id="SSF52833">
    <property type="entry name" value="Thioredoxin-like"/>
    <property type="match status" value="1"/>
</dbReference>
<dbReference type="OMA" id="MAIELYY"/>
<organism evidence="2 3">
    <name type="scientific">Blomia tropicalis</name>
    <name type="common">Mite</name>
    <dbReference type="NCBI Taxonomy" id="40697"/>
    <lineage>
        <taxon>Eukaryota</taxon>
        <taxon>Metazoa</taxon>
        <taxon>Ecdysozoa</taxon>
        <taxon>Arthropoda</taxon>
        <taxon>Chelicerata</taxon>
        <taxon>Arachnida</taxon>
        <taxon>Acari</taxon>
        <taxon>Acariformes</taxon>
        <taxon>Sarcoptiformes</taxon>
        <taxon>Astigmata</taxon>
        <taxon>Glycyphagoidea</taxon>
        <taxon>Echimyopodidae</taxon>
        <taxon>Blomia</taxon>
    </lineage>
</organism>
<dbReference type="AlphaFoldDB" id="A0A9Q0RMQ4"/>
<dbReference type="SFLD" id="SFLDS00019">
    <property type="entry name" value="Glutathione_Transferase_(cytos"/>
    <property type="match status" value="1"/>
</dbReference>
<dbReference type="InterPro" id="IPR036249">
    <property type="entry name" value="Thioredoxin-like_sf"/>
</dbReference>
<dbReference type="GO" id="GO:0004364">
    <property type="term" value="F:glutathione transferase activity"/>
    <property type="evidence" value="ECO:0007669"/>
    <property type="project" value="TreeGrafter"/>
</dbReference>
<dbReference type="EMBL" id="JAPWDV010000002">
    <property type="protein sequence ID" value="KAJ6219730.1"/>
    <property type="molecule type" value="Genomic_DNA"/>
</dbReference>